<keyword evidence="2" id="KW-1185">Reference proteome</keyword>
<dbReference type="EMBL" id="CP044331">
    <property type="protein sequence ID" value="QGM96095.1"/>
    <property type="molecule type" value="Genomic_DNA"/>
</dbReference>
<protein>
    <submittedName>
        <fullName evidence="1">Uncharacterized protein</fullName>
    </submittedName>
</protein>
<dbReference type="InterPro" id="IPR029063">
    <property type="entry name" value="SAM-dependent_MTases_sf"/>
</dbReference>
<dbReference type="KEGG" id="mpar:F7D14_00345"/>
<evidence type="ECO:0000313" key="1">
    <source>
        <dbReference type="EMBL" id="QGM96095.1"/>
    </source>
</evidence>
<dbReference type="Pfam" id="PF13578">
    <property type="entry name" value="Methyltransf_24"/>
    <property type="match status" value="1"/>
</dbReference>
<sequence length="568" mass="62981">MIDLTKRDYWTRYVPFMHPESPAPFFERAFQAYSVRTPAGLVEIKSMLSSYELSILFALAKDYWRGEGAIVDLGCLYGLTTRCFAEGVKLNEDVAEDLKAKRIYAYDLFLAQDYEWWTQGGETIHAGSWFEEFLTLNRGELDYIVPCPGDLLKMNWGAKPIEILMIDAAKAWPLNHFVVSRMFPRLIPGRSVVVQQDYMHFVEYWVAITMEYFADYFQPLDFVFGASGLFLTTKAIPEEAAAFDLSTLSPAEKIRLMDQAISKAAPSGAEVLKTAKAKLLVDLGMSAQAEALISTVNVERLSAESYDDFSGIAQSCVAGLRAVIAQAPAASTALEASTVRAQTISDILFPGVILDNWQMMPWEQISLTGVLSRLRPKGAIEIGVYYGGSLSLAAPFCEKIVAIDIDPEVRDRFAPPPNAEIWIEPSSQAVPKAFAHFEALGVPVNYVLIDADHSVEGVMRDIALVLDYKPREPMLVLMHDSGNPATRQGILSVDWARNPHVRLVDLDFVPGQIIEHSVVNGRGEIWGGLALAYLHPDERTGPPVIRESARMSIACLHHCAQDLSILQG</sequence>
<organism evidence="1 2">
    <name type="scientific">Methylocystis parvus</name>
    <dbReference type="NCBI Taxonomy" id="134"/>
    <lineage>
        <taxon>Bacteria</taxon>
        <taxon>Pseudomonadati</taxon>
        <taxon>Pseudomonadota</taxon>
        <taxon>Alphaproteobacteria</taxon>
        <taxon>Hyphomicrobiales</taxon>
        <taxon>Methylocystaceae</taxon>
        <taxon>Methylocystis</taxon>
    </lineage>
</organism>
<reference evidence="1 2" key="1">
    <citation type="submission" date="2019-09" db="EMBL/GenBank/DDBJ databases">
        <title>Isolation and complete genome sequencing of Methylocystis species.</title>
        <authorList>
            <person name="Rumah B.L."/>
            <person name="Stead C.E."/>
            <person name="Stevens B.C."/>
            <person name="Minton N.P."/>
            <person name="Grosse-Honebrink A."/>
            <person name="Zhang Y."/>
        </authorList>
    </citation>
    <scope>NUCLEOTIDE SEQUENCE [LARGE SCALE GENOMIC DNA]</scope>
    <source>
        <strain evidence="1 2">BRCS2</strain>
    </source>
</reference>
<proteinExistence type="predicted"/>
<dbReference type="SUPFAM" id="SSF53335">
    <property type="entry name" value="S-adenosyl-L-methionine-dependent methyltransferases"/>
    <property type="match status" value="1"/>
</dbReference>
<evidence type="ECO:0000313" key="2">
    <source>
        <dbReference type="Proteomes" id="UP000422569"/>
    </source>
</evidence>
<dbReference type="Gene3D" id="3.40.50.150">
    <property type="entry name" value="Vaccinia Virus protein VP39"/>
    <property type="match status" value="1"/>
</dbReference>
<dbReference type="RefSeq" id="WP_016920863.1">
    <property type="nucleotide sequence ID" value="NZ_CP044331.1"/>
</dbReference>
<dbReference type="AlphaFoldDB" id="A0A6B8M1D1"/>
<name>A0A6B8M1D1_9HYPH</name>
<gene>
    <name evidence="1" type="ORF">F7D14_00345</name>
</gene>
<dbReference type="Proteomes" id="UP000422569">
    <property type="component" value="Chromosome"/>
</dbReference>
<accession>A0A6B8M1D1</accession>